<dbReference type="Proteomes" id="UP000239698">
    <property type="component" value="Unassembled WGS sequence"/>
</dbReference>
<dbReference type="EMBL" id="PSUL01000012">
    <property type="protein sequence ID" value="PPF14350.1"/>
    <property type="molecule type" value="Genomic_DNA"/>
</dbReference>
<proteinExistence type="predicted"/>
<evidence type="ECO:0000313" key="2">
    <source>
        <dbReference type="EMBL" id="PPH76727.1"/>
    </source>
</evidence>
<protein>
    <recommendedName>
        <fullName evidence="5">PAS fold-3 domain-containing protein</fullName>
    </recommendedName>
</protein>
<dbReference type="EMBL" id="PSVT01000015">
    <property type="protein sequence ID" value="PPH76727.1"/>
    <property type="molecule type" value="Genomic_DNA"/>
</dbReference>
<dbReference type="Proteomes" id="UP000237881">
    <property type="component" value="Unassembled WGS sequence"/>
</dbReference>
<dbReference type="KEGG" id="rry:C1O28_11780"/>
<comment type="caution">
    <text evidence="1">The sequence shown here is derived from an EMBL/GenBank/DDBJ whole genome shotgun (WGS) entry which is preliminary data.</text>
</comment>
<evidence type="ECO:0000313" key="4">
    <source>
        <dbReference type="Proteomes" id="UP000239698"/>
    </source>
</evidence>
<dbReference type="AlphaFoldDB" id="A0ABD6W968"/>
<accession>A0ABD6W968</accession>
<organism evidence="1 3">
    <name type="scientific">Rathayibacter rathayi</name>
    <name type="common">Corynebacterium rathayi</name>
    <dbReference type="NCBI Taxonomy" id="33887"/>
    <lineage>
        <taxon>Bacteria</taxon>
        <taxon>Bacillati</taxon>
        <taxon>Actinomycetota</taxon>
        <taxon>Actinomycetes</taxon>
        <taxon>Micrococcales</taxon>
        <taxon>Microbacteriaceae</taxon>
        <taxon>Rathayibacter</taxon>
    </lineage>
</organism>
<keyword evidence="4" id="KW-1185">Reference proteome</keyword>
<reference evidence="3 4" key="1">
    <citation type="submission" date="2018-02" db="EMBL/GenBank/DDBJ databases">
        <title>Bacteriophage NCPPB3778 and a type I-E CRISPR drive the evolution of the US Biological Select Agent, Rathayibacter toxicus.</title>
        <authorList>
            <person name="Davis E.W.II."/>
            <person name="Tabima J.F."/>
            <person name="Weisberg A.J."/>
            <person name="Lopes L.D."/>
            <person name="Wiseman M.S."/>
            <person name="Wiseman M.S."/>
            <person name="Pupko T."/>
            <person name="Belcher M.S."/>
            <person name="Sechler A.J."/>
            <person name="Tancos M.A."/>
            <person name="Schroeder B.K."/>
            <person name="Murray T.D."/>
            <person name="Luster D.G."/>
            <person name="Schneider W.L."/>
            <person name="Rogers E."/>
            <person name="Andreote F.D."/>
            <person name="Grunwald N.J."/>
            <person name="Putnam M.L."/>
            <person name="Chang J.H."/>
        </authorList>
    </citation>
    <scope>NUCLEOTIDE SEQUENCE [LARGE SCALE GENOMIC DNA]</scope>
    <source>
        <strain evidence="2 4">AY1D6</strain>
        <strain evidence="1 3">AY1I9</strain>
    </source>
</reference>
<name>A0ABD6W968_RATRA</name>
<sequence length="355" mass="38831">MVAQATNKWILVDADGKLILAGNAEFTGVSPSRHLQHSVSRALVGSMKQAMSSSVGHNQERAKYVDIDGEQLVAKIAVIRAPYTNKAVAAIGILRHPDEPEPLRPLVGAWEWCPVGDSSRTWIAYWTPEMFDIYRVSPTSSEAVDGRWSAPQWLMDVVADADRLRMQHLISAGIDSPELANNLHYRVLLGYGQPSREEALLRLYGRAHIDEATTRLRGITHLSNSTSRDIGAGIPSYDTGPHFSAAMRAANSVAICGIDADTDLCFYLSPGYDQLEAARPPHGDFYAVIHPEDERAVRNLVAARQRNDEDAPSSIDARVRSGSGEYIDVAVAASSVPGENCSARYVYVHLRPTLS</sequence>
<dbReference type="RefSeq" id="WP_097168037.1">
    <property type="nucleotide sequence ID" value="NZ_PSUL01000012.1"/>
</dbReference>
<dbReference type="Gene3D" id="3.30.450.20">
    <property type="entry name" value="PAS domain"/>
    <property type="match status" value="1"/>
</dbReference>
<gene>
    <name evidence="1" type="ORF">C5C04_07060</name>
    <name evidence="2" type="ORF">C5C40_08620</name>
</gene>
<evidence type="ECO:0000313" key="3">
    <source>
        <dbReference type="Proteomes" id="UP000237881"/>
    </source>
</evidence>
<evidence type="ECO:0000313" key="1">
    <source>
        <dbReference type="EMBL" id="PPF14350.1"/>
    </source>
</evidence>
<evidence type="ECO:0008006" key="5">
    <source>
        <dbReference type="Google" id="ProtNLM"/>
    </source>
</evidence>